<organism evidence="2 3">
    <name type="scientific">Thermanaerothrix solaris</name>
    <dbReference type="NCBI Taxonomy" id="3058434"/>
    <lineage>
        <taxon>Bacteria</taxon>
        <taxon>Bacillati</taxon>
        <taxon>Chloroflexota</taxon>
        <taxon>Anaerolineae</taxon>
        <taxon>Anaerolineales</taxon>
        <taxon>Anaerolineaceae</taxon>
        <taxon>Thermanaerothrix</taxon>
    </lineage>
</organism>
<name>A0ABU3NN53_9CHLR</name>
<protein>
    <submittedName>
        <fullName evidence="2">Uncharacterized protein</fullName>
    </submittedName>
</protein>
<dbReference type="RefSeq" id="WP_315624938.1">
    <property type="nucleotide sequence ID" value="NZ_JAUHMF010000002.1"/>
</dbReference>
<feature type="coiled-coil region" evidence="1">
    <location>
        <begin position="1197"/>
        <end position="1244"/>
    </location>
</feature>
<comment type="caution">
    <text evidence="2">The sequence shown here is derived from an EMBL/GenBank/DDBJ whole genome shotgun (WGS) entry which is preliminary data.</text>
</comment>
<reference evidence="2 3" key="1">
    <citation type="submission" date="2023-07" db="EMBL/GenBank/DDBJ databases">
        <title>Novel species of Thermanaerothrix with wide hydrolytic capabilities.</title>
        <authorList>
            <person name="Zayulina K.S."/>
            <person name="Podosokorskaya O.A."/>
            <person name="Elcheninov A.G."/>
        </authorList>
    </citation>
    <scope>NUCLEOTIDE SEQUENCE [LARGE SCALE GENOMIC DNA]</scope>
    <source>
        <strain evidence="2 3">4228-RoL</strain>
    </source>
</reference>
<evidence type="ECO:0000256" key="1">
    <source>
        <dbReference type="SAM" id="Coils"/>
    </source>
</evidence>
<keyword evidence="1" id="KW-0175">Coiled coil</keyword>
<sequence length="1409" mass="163201">MLIKDLVHMDEYGSFRSDVQLSDYDNPSLNRELLNNYIFTVSAPVTSQAGRDVAAKDVLDMLRDAFTIERAGSDFNRMVLTANYGRGKSHLALVLANLFSRPSNSTEVEVIFERLGQALNNPAQLNVYREFKESKGEFLVMRLRGDAINDLQEGFLRALEQALREHDSTRGIALPFWYIKAEEWLNAQSQEILQKIENYLATKEHTDLAILRQDLRKTGSYELIREAIKHAIGLYPDFGRELNLSELIDWVVDEVCEPNKLGGLLILFDEFSLFLQKYATSRTPGKLQELLNGISNHPGKSAFLAFTQLDIESVVETYAQGNRREDVKRELDRLPKYKRARLFSLMEGVLDAYLKQDEAFWNAWCNRQKVKSTMVRNRETLFTYFPKRYSETLKWDHNMVEKVIVRGCYPLHPLTTAILSTHTFEAGAGENPRTALHFVRDRWSKGIRDQPAEREDGTPNFIFAIELVDFFEEQISKKWYEAYRTALENPPIDLTENHKAVLKALLLQRAVSELRVSELSSQVRRGSDQIELLSDLSGLGSAQVSSLLRELAEGRVIQKNGNFYSFFPVGARSPEADRIIEEAVQKTPVDRSLLEKIAKAIPSFTISQTFGHPDDWAPQQVVLTKDFFNIETLRELTSQYRIGPNDTIEESPRGVIVWLLASSEEEKLWLRQNAQALLDSVLDTKPHPLPILIVLPNKVNPGLLNAARRKIALDSLDLNQREKIGSIILKDEQSRADTEIKMGLFELLGDSEHYPDLSRQIHEYALPRAYLTSVQTLNRYSIKEVLRECYRQAYPYRVEFSDKPVFSKGVNHLRTAVENISRGLFGDTVGSGIQNLKNKDMQYVVVQEYLIKKWGLLDPENFRVKEPTSRALREAWNRLENAFPPDGRETLAKGVLVELLNPPYGHDYNTLTLLLAAWIGFHRYEIQLSLGGRVKTLGEFKEIFNNAKGPKGFLDTLITQGFAVRRINLDEQFEEIDRIIDRIKKKDPPFSIDEAHRILSKFKQIKSHPKLPQNKAELIESYCRLLEQHLDIAQKYDQQIEDWLSRLQSADFEKLIGLEKFLHQVQVPDLVVPSKPHLDILRKEWEKSLEEQLENLCNRYSQLNDLSHYTEHKNQLQKALRELKRFPILAHKVQSALDQLDQRFLELRQAEDEKPIVAEINSMDESARLASLYQYRTRLNELSNLSQRTENLRKSKLEKIETRIQQFEQLVERLPEAVETAKSLSELKKQKDLLLKNMDQTQDTPLYHRFLEIQTSIERLEGFFDELRVLDYMPSRTPSDLDSKDQRIAEIEKKYSNILSKSQREILGEERRKIDATRQQEEQKARQWLIDLNSRYSSDAQPNELLDIALKPPEFLPIEDREKLNQLIQALQLKVEKDIIRKIEVLFLKLDDEARRNCLKRLQELMGKF</sequence>
<gene>
    <name evidence="2" type="ORF">QYE77_08365</name>
</gene>
<evidence type="ECO:0000313" key="2">
    <source>
        <dbReference type="EMBL" id="MDT8898279.1"/>
    </source>
</evidence>
<evidence type="ECO:0000313" key="3">
    <source>
        <dbReference type="Proteomes" id="UP001254165"/>
    </source>
</evidence>
<dbReference type="Proteomes" id="UP001254165">
    <property type="component" value="Unassembled WGS sequence"/>
</dbReference>
<accession>A0ABU3NN53</accession>
<keyword evidence="3" id="KW-1185">Reference proteome</keyword>
<proteinExistence type="predicted"/>
<dbReference type="EMBL" id="JAUHMF010000002">
    <property type="protein sequence ID" value="MDT8898279.1"/>
    <property type="molecule type" value="Genomic_DNA"/>
</dbReference>